<name>A0A383R842_PAEAL</name>
<reference evidence="3" key="1">
    <citation type="submission" date="2018-08" db="EMBL/GenBank/DDBJ databases">
        <authorList>
            <person name="Chevrot R."/>
        </authorList>
    </citation>
    <scope>NUCLEOTIDE SEQUENCE [LARGE SCALE GENOMIC DNA]</scope>
</reference>
<organism evidence="2 3">
    <name type="scientific">Paenibacillus alvei</name>
    <name type="common">Bacillus alvei</name>
    <dbReference type="NCBI Taxonomy" id="44250"/>
    <lineage>
        <taxon>Bacteria</taxon>
        <taxon>Bacillati</taxon>
        <taxon>Bacillota</taxon>
        <taxon>Bacilli</taxon>
        <taxon>Bacillales</taxon>
        <taxon>Paenibacillaceae</taxon>
        <taxon>Paenibacillus</taxon>
    </lineage>
</organism>
<feature type="chain" id="PRO_5016748129" description="Fibronectin type-III domain-containing protein" evidence="1">
    <location>
        <begin position="26"/>
        <end position="136"/>
    </location>
</feature>
<feature type="signal peptide" evidence="1">
    <location>
        <begin position="1"/>
        <end position="25"/>
    </location>
</feature>
<sequence length="136" mass="15013">MFKRFTFSLLSVAMLLSIGTGSALAAQEAPKPSVKATKIEDVQPLATGSLKINWDSFSGNFNHNKVSVKNNRTGQMVVEHLVVTGTSITLHGLPTDDYSIWVGVFLHDGQKARDGYVPVAYVYANHETPVYVPWRY</sequence>
<evidence type="ECO:0000256" key="1">
    <source>
        <dbReference type="SAM" id="SignalP"/>
    </source>
</evidence>
<dbReference type="AlphaFoldDB" id="A0A383R842"/>
<proteinExistence type="predicted"/>
<protein>
    <recommendedName>
        <fullName evidence="4">Fibronectin type-III domain-containing protein</fullName>
    </recommendedName>
</protein>
<dbReference type="RefSeq" id="WP_138185248.1">
    <property type="nucleotide sequence ID" value="NZ_LS992241.1"/>
</dbReference>
<evidence type="ECO:0000313" key="2">
    <source>
        <dbReference type="EMBL" id="SYX83130.1"/>
    </source>
</evidence>
<gene>
    <name evidence="2" type="ORF">PBLR_11552</name>
</gene>
<keyword evidence="1" id="KW-0732">Signal</keyword>
<evidence type="ECO:0000313" key="3">
    <source>
        <dbReference type="Proteomes" id="UP000304148"/>
    </source>
</evidence>
<accession>A0A383R842</accession>
<evidence type="ECO:0008006" key="4">
    <source>
        <dbReference type="Google" id="ProtNLM"/>
    </source>
</evidence>
<dbReference type="Proteomes" id="UP000304148">
    <property type="component" value="Chromosome"/>
</dbReference>
<dbReference type="EMBL" id="LS992241">
    <property type="protein sequence ID" value="SYX83130.1"/>
    <property type="molecule type" value="Genomic_DNA"/>
</dbReference>